<dbReference type="EMBL" id="LOEE01000027">
    <property type="protein sequence ID" value="KXG76505.1"/>
    <property type="molecule type" value="Genomic_DNA"/>
</dbReference>
<reference evidence="2 3" key="1">
    <citation type="submission" date="2015-12" db="EMBL/GenBank/DDBJ databases">
        <title>Draft genome sequence of the thermoanaerobe Thermotalea metallivorans, an isolate from the runoff channel of the Great Artesian Basin, Australia.</title>
        <authorList>
            <person name="Patel B.K."/>
        </authorList>
    </citation>
    <scope>NUCLEOTIDE SEQUENCE [LARGE SCALE GENOMIC DNA]</scope>
    <source>
        <strain evidence="2 3">B2-1</strain>
    </source>
</reference>
<accession>A0A140L7I0</accession>
<sequence length="85" mass="9876">MKMQRQSYVLFPSHADGIALEKILRSRGIKYAIAPTPRELSKCCGISIMVRPEDVTVVEELLKEYTDIRTEGIYTIEKKRRNWFG</sequence>
<dbReference type="InterPro" id="IPR021778">
    <property type="entry name" value="Se/S_carrier-like"/>
</dbReference>
<proteinExistence type="predicted"/>
<comment type="caution">
    <text evidence="2">The sequence shown here is derived from an EMBL/GenBank/DDBJ whole genome shotgun (WGS) entry which is preliminary data.</text>
</comment>
<dbReference type="AlphaFoldDB" id="A0A140L7I0"/>
<dbReference type="OrthoDB" id="362866at2"/>
<evidence type="ECO:0000313" key="3">
    <source>
        <dbReference type="Proteomes" id="UP000070456"/>
    </source>
</evidence>
<feature type="domain" description="Putative Se/S carrier protein-like" evidence="1">
    <location>
        <begin position="8"/>
        <end position="74"/>
    </location>
</feature>
<keyword evidence="3" id="KW-1185">Reference proteome</keyword>
<dbReference type="Proteomes" id="UP000070456">
    <property type="component" value="Unassembled WGS sequence"/>
</dbReference>
<evidence type="ECO:0000259" key="1">
    <source>
        <dbReference type="Pfam" id="PF11823"/>
    </source>
</evidence>
<dbReference type="STRING" id="520762.AN619_10360"/>
<dbReference type="Pfam" id="PF11823">
    <property type="entry name" value="Se_S_carrier"/>
    <property type="match status" value="1"/>
</dbReference>
<protein>
    <recommendedName>
        <fullName evidence="1">Putative Se/S carrier protein-like domain-containing protein</fullName>
    </recommendedName>
</protein>
<organism evidence="2 3">
    <name type="scientific">Thermotalea metallivorans</name>
    <dbReference type="NCBI Taxonomy" id="520762"/>
    <lineage>
        <taxon>Bacteria</taxon>
        <taxon>Bacillati</taxon>
        <taxon>Bacillota</taxon>
        <taxon>Clostridia</taxon>
        <taxon>Peptostreptococcales</taxon>
        <taxon>Thermotaleaceae</taxon>
        <taxon>Thermotalea</taxon>
    </lineage>
</organism>
<name>A0A140L7I0_9FIRM</name>
<evidence type="ECO:0000313" key="2">
    <source>
        <dbReference type="EMBL" id="KXG76505.1"/>
    </source>
</evidence>
<dbReference type="RefSeq" id="WP_068555419.1">
    <property type="nucleotide sequence ID" value="NZ_LOEE01000027.1"/>
</dbReference>
<gene>
    <name evidence="2" type="ORF">AN619_10360</name>
</gene>